<evidence type="ECO:0000313" key="9">
    <source>
        <dbReference type="EMBL" id="AQQ15442.1"/>
    </source>
</evidence>
<dbReference type="PROSITE" id="PS50928">
    <property type="entry name" value="ABC_TM1"/>
    <property type="match status" value="1"/>
</dbReference>
<feature type="transmembrane region" description="Helical" evidence="7">
    <location>
        <begin position="159"/>
        <end position="182"/>
    </location>
</feature>
<reference evidence="9 10" key="1">
    <citation type="submission" date="2016-12" db="EMBL/GenBank/DDBJ databases">
        <authorList>
            <person name="Song W.-J."/>
            <person name="Kurnit D.M."/>
        </authorList>
    </citation>
    <scope>NUCLEOTIDE SEQUENCE [LARGE SCALE GENOMIC DNA]</scope>
    <source>
        <strain evidence="9 10">DSM 30827</strain>
    </source>
</reference>
<dbReference type="EMBL" id="CP019688">
    <property type="protein sequence ID" value="AQQ15442.1"/>
    <property type="molecule type" value="Genomic_DNA"/>
</dbReference>
<keyword evidence="10" id="KW-1185">Reference proteome</keyword>
<evidence type="ECO:0000259" key="8">
    <source>
        <dbReference type="PROSITE" id="PS50928"/>
    </source>
</evidence>
<dbReference type="GO" id="GO:0071916">
    <property type="term" value="F:dipeptide transmembrane transporter activity"/>
    <property type="evidence" value="ECO:0007669"/>
    <property type="project" value="TreeGrafter"/>
</dbReference>
<keyword evidence="5 7" id="KW-1133">Transmembrane helix</keyword>
<evidence type="ECO:0000256" key="5">
    <source>
        <dbReference type="ARBA" id="ARBA00022989"/>
    </source>
</evidence>
<evidence type="ECO:0000256" key="2">
    <source>
        <dbReference type="ARBA" id="ARBA00022448"/>
    </source>
</evidence>
<dbReference type="InterPro" id="IPR045621">
    <property type="entry name" value="BPD_transp_1_N"/>
</dbReference>
<dbReference type="GO" id="GO:0005886">
    <property type="term" value="C:plasma membrane"/>
    <property type="evidence" value="ECO:0007669"/>
    <property type="project" value="UniProtKB-SubCell"/>
</dbReference>
<keyword evidence="2 7" id="KW-0813">Transport</keyword>
<gene>
    <name evidence="9" type="primary">gsiC1</name>
    <name evidence="9" type="ORF">CGLAU_07435</name>
</gene>
<dbReference type="Proteomes" id="UP000217209">
    <property type="component" value="Chromosome"/>
</dbReference>
<dbReference type="SUPFAM" id="SSF161098">
    <property type="entry name" value="MetI-like"/>
    <property type="match status" value="1"/>
</dbReference>
<dbReference type="KEGG" id="cgv:CGLAU_07435"/>
<dbReference type="Gene3D" id="1.10.3720.10">
    <property type="entry name" value="MetI-like"/>
    <property type="match status" value="1"/>
</dbReference>
<dbReference type="RefSeq" id="WP_157731286.1">
    <property type="nucleotide sequence ID" value="NZ_BAAAKB010000002.1"/>
</dbReference>
<feature type="transmembrane region" description="Helical" evidence="7">
    <location>
        <begin position="307"/>
        <end position="329"/>
    </location>
</feature>
<comment type="subcellular location">
    <subcellularLocation>
        <location evidence="1 7">Cell membrane</location>
        <topology evidence="1 7">Multi-pass membrane protein</topology>
    </subcellularLocation>
</comment>
<dbReference type="Pfam" id="PF00528">
    <property type="entry name" value="BPD_transp_1"/>
    <property type="match status" value="1"/>
</dbReference>
<evidence type="ECO:0000256" key="4">
    <source>
        <dbReference type="ARBA" id="ARBA00022692"/>
    </source>
</evidence>
<dbReference type="PANTHER" id="PTHR43163">
    <property type="entry name" value="DIPEPTIDE TRANSPORT SYSTEM PERMEASE PROTEIN DPPB-RELATED"/>
    <property type="match status" value="1"/>
</dbReference>
<accession>A0A1Q2HX74</accession>
<evidence type="ECO:0000256" key="1">
    <source>
        <dbReference type="ARBA" id="ARBA00004651"/>
    </source>
</evidence>
<feature type="transmembrane region" description="Helical" evidence="7">
    <location>
        <begin position="29"/>
        <end position="52"/>
    </location>
</feature>
<dbReference type="AlphaFoldDB" id="A0A1Q2HX74"/>
<dbReference type="CDD" id="cd06261">
    <property type="entry name" value="TM_PBP2"/>
    <property type="match status" value="1"/>
</dbReference>
<feature type="domain" description="ABC transmembrane type-1" evidence="8">
    <location>
        <begin position="120"/>
        <end position="329"/>
    </location>
</feature>
<organism evidence="9 10">
    <name type="scientific">Corynebacterium glaucum</name>
    <dbReference type="NCBI Taxonomy" id="187491"/>
    <lineage>
        <taxon>Bacteria</taxon>
        <taxon>Bacillati</taxon>
        <taxon>Actinomycetota</taxon>
        <taxon>Actinomycetes</taxon>
        <taxon>Mycobacteriales</taxon>
        <taxon>Corynebacteriaceae</taxon>
        <taxon>Corynebacterium</taxon>
    </lineage>
</organism>
<evidence type="ECO:0000256" key="6">
    <source>
        <dbReference type="ARBA" id="ARBA00023136"/>
    </source>
</evidence>
<dbReference type="InterPro" id="IPR000515">
    <property type="entry name" value="MetI-like"/>
</dbReference>
<feature type="transmembrane region" description="Helical" evidence="7">
    <location>
        <begin position="126"/>
        <end position="147"/>
    </location>
</feature>
<name>A0A1Q2HX74_9CORY</name>
<evidence type="ECO:0000256" key="7">
    <source>
        <dbReference type="RuleBase" id="RU363032"/>
    </source>
</evidence>
<dbReference type="InterPro" id="IPR035906">
    <property type="entry name" value="MetI-like_sf"/>
</dbReference>
<evidence type="ECO:0000313" key="10">
    <source>
        <dbReference type="Proteomes" id="UP000217209"/>
    </source>
</evidence>
<evidence type="ECO:0000256" key="3">
    <source>
        <dbReference type="ARBA" id="ARBA00022475"/>
    </source>
</evidence>
<sequence length="339" mass="36405">MTNPVAADASTRAEKEQTLKPKRSSGLRIIAGTVAWAVFAILIASVVIFFALNTLPGDPAVILGGLDASPEQLQLIRQENGWDRPIIVQYFDWFTGVLTGDFGTSPFTGMSVTDQLVSKLQVTLPLAIASLALALVIALVLGIYAGARAEFAGGKVVSWVSQIGIAVPSFIVGMLLVMYVAAPLNLPATGFPRQGWDQPGQAIRSLILPTVTLAIPQAAALTRYVRSTIIEQRAQDYPRTARAQGLSRFQTLMTHVLRNSWLPLLGVLALDAAALLMGTVVVEQVFALPGVGRHLVSSVTNRDITTVQGFLMVLSSTVIVLMMISNLLARLLDPRVRVR</sequence>
<dbReference type="PANTHER" id="PTHR43163:SF6">
    <property type="entry name" value="DIPEPTIDE TRANSPORT SYSTEM PERMEASE PROTEIN DPPB-RELATED"/>
    <property type="match status" value="1"/>
</dbReference>
<keyword evidence="6 7" id="KW-0472">Membrane</keyword>
<keyword evidence="3" id="KW-1003">Cell membrane</keyword>
<dbReference type="OrthoDB" id="147639at2"/>
<feature type="transmembrane region" description="Helical" evidence="7">
    <location>
        <begin position="261"/>
        <end position="287"/>
    </location>
</feature>
<comment type="similarity">
    <text evidence="7">Belongs to the binding-protein-dependent transport system permease family.</text>
</comment>
<keyword evidence="4 7" id="KW-0812">Transmembrane</keyword>
<feature type="transmembrane region" description="Helical" evidence="7">
    <location>
        <begin position="202"/>
        <end position="225"/>
    </location>
</feature>
<proteinExistence type="inferred from homology"/>
<dbReference type="Pfam" id="PF19300">
    <property type="entry name" value="BPD_transp_1_N"/>
    <property type="match status" value="1"/>
</dbReference>
<protein>
    <submittedName>
        <fullName evidence="9">Glutathione transport system permease protein GsiC</fullName>
    </submittedName>
</protein>